<dbReference type="InterPro" id="IPR008792">
    <property type="entry name" value="PQQD"/>
</dbReference>
<feature type="transmembrane region" description="Helical" evidence="2">
    <location>
        <begin position="308"/>
        <end position="329"/>
    </location>
</feature>
<dbReference type="Pfam" id="PF05402">
    <property type="entry name" value="PqqD"/>
    <property type="match status" value="1"/>
</dbReference>
<feature type="transmembrane region" description="Helical" evidence="2">
    <location>
        <begin position="175"/>
        <end position="194"/>
    </location>
</feature>
<dbReference type="GO" id="GO:0005737">
    <property type="term" value="C:cytoplasm"/>
    <property type="evidence" value="ECO:0007669"/>
    <property type="project" value="TreeGrafter"/>
</dbReference>
<accession>A0A1R3VRI9</accession>
<organism evidence="3 4">
    <name type="scientific">Ectothiorhodosinus mongolicus</name>
    <dbReference type="NCBI Taxonomy" id="233100"/>
    <lineage>
        <taxon>Bacteria</taxon>
        <taxon>Pseudomonadati</taxon>
        <taxon>Pseudomonadota</taxon>
        <taxon>Gammaproteobacteria</taxon>
        <taxon>Chromatiales</taxon>
        <taxon>Ectothiorhodospiraceae</taxon>
        <taxon>Ectothiorhodosinus</taxon>
    </lineage>
</organism>
<dbReference type="GO" id="GO:0031293">
    <property type="term" value="P:membrane protein intracellular domain proteolysis"/>
    <property type="evidence" value="ECO:0007669"/>
    <property type="project" value="TreeGrafter"/>
</dbReference>
<dbReference type="Proteomes" id="UP000223759">
    <property type="component" value="Unassembled WGS sequence"/>
</dbReference>
<keyword evidence="2" id="KW-1133">Transmembrane helix</keyword>
<evidence type="ECO:0000256" key="2">
    <source>
        <dbReference type="SAM" id="Phobius"/>
    </source>
</evidence>
<keyword evidence="1" id="KW-0175">Coiled coil</keyword>
<dbReference type="InterPro" id="IPR041881">
    <property type="entry name" value="PqqD_sf"/>
</dbReference>
<proteinExistence type="predicted"/>
<evidence type="ECO:0000313" key="3">
    <source>
        <dbReference type="EMBL" id="SIT65742.1"/>
    </source>
</evidence>
<evidence type="ECO:0000313" key="4">
    <source>
        <dbReference type="Proteomes" id="UP000223759"/>
    </source>
</evidence>
<dbReference type="GO" id="GO:0016020">
    <property type="term" value="C:membrane"/>
    <property type="evidence" value="ECO:0007669"/>
    <property type="project" value="InterPro"/>
</dbReference>
<feature type="transmembrane region" description="Helical" evidence="2">
    <location>
        <begin position="276"/>
        <end position="296"/>
    </location>
</feature>
<name>A0A1R3VRI9_9GAMM</name>
<dbReference type="GO" id="GO:0004222">
    <property type="term" value="F:metalloendopeptidase activity"/>
    <property type="evidence" value="ECO:0007669"/>
    <property type="project" value="InterPro"/>
</dbReference>
<dbReference type="PANTHER" id="PTHR13325">
    <property type="entry name" value="PROTEASE M50 MEMBRANE-BOUND TRANSCRIPTION FACTOR SITE 2 PROTEASE"/>
    <property type="match status" value="1"/>
</dbReference>
<feature type="transmembrane region" description="Helical" evidence="2">
    <location>
        <begin position="408"/>
        <end position="428"/>
    </location>
</feature>
<feature type="transmembrane region" description="Helical" evidence="2">
    <location>
        <begin position="206"/>
        <end position="229"/>
    </location>
</feature>
<gene>
    <name evidence="3" type="ORF">SAMN05216526_0193</name>
</gene>
<dbReference type="EMBL" id="FTPK01000001">
    <property type="protein sequence ID" value="SIT65742.1"/>
    <property type="molecule type" value="Genomic_DNA"/>
</dbReference>
<dbReference type="PANTHER" id="PTHR13325:SF3">
    <property type="entry name" value="MEMBRANE-BOUND TRANSCRIPTION FACTOR SITE-2 PROTEASE"/>
    <property type="match status" value="1"/>
</dbReference>
<dbReference type="InterPro" id="IPR001193">
    <property type="entry name" value="MBTPS2"/>
</dbReference>
<feature type="transmembrane region" description="Helical" evidence="2">
    <location>
        <begin position="250"/>
        <end position="270"/>
    </location>
</feature>
<dbReference type="STRING" id="233100.SAMN05216526_0193"/>
<feature type="coiled-coil region" evidence="1">
    <location>
        <begin position="522"/>
        <end position="574"/>
    </location>
</feature>
<feature type="transmembrane region" description="Helical" evidence="2">
    <location>
        <begin position="382"/>
        <end position="403"/>
    </location>
</feature>
<keyword evidence="2" id="KW-0812">Transmembrane</keyword>
<dbReference type="AlphaFoldDB" id="A0A1R3VRI9"/>
<keyword evidence="3" id="KW-0645">Protease</keyword>
<protein>
    <submittedName>
        <fullName evidence="3">Putative peptide zinc metalloprotease protein</fullName>
    </submittedName>
</protein>
<reference evidence="3 4" key="1">
    <citation type="submission" date="2017-01" db="EMBL/GenBank/DDBJ databases">
        <authorList>
            <person name="Mah S.A."/>
            <person name="Swanson W.J."/>
            <person name="Moy G.W."/>
            <person name="Vacquier V.D."/>
        </authorList>
    </citation>
    <scope>NUCLEOTIDE SEQUENCE [LARGE SCALE GENOMIC DNA]</scope>
    <source>
        <strain evidence="3 4">M9</strain>
    </source>
</reference>
<feature type="transmembrane region" description="Helical" evidence="2">
    <location>
        <begin position="448"/>
        <end position="474"/>
    </location>
</feature>
<evidence type="ECO:0000256" key="1">
    <source>
        <dbReference type="SAM" id="Coils"/>
    </source>
</evidence>
<keyword evidence="3" id="KW-0378">Hydrolase</keyword>
<keyword evidence="2" id="KW-0472">Membrane</keyword>
<dbReference type="Gene3D" id="1.10.10.1150">
    <property type="entry name" value="Coenzyme PQQ synthesis protein D (PqqD)"/>
    <property type="match status" value="1"/>
</dbReference>
<keyword evidence="3" id="KW-0482">Metalloprotease</keyword>
<sequence length="738" mass="83306">MDPGYASLAAPAALALVGFLSMSDLFSTSWYRVADAVPRLRTQARVFRHVYRGEVWHLVQDLGSGKFLRLNPAAYHVVALIDGVRPLEEIWQHACEALGEEAPSQDDVIHLLGQLHQANVLVSNRLPDIEELEERRERNWKQRLKQYIANPMALRFPLIDPDRFLTRLMPLFPRWALPWMLLVWLALVGMGLFLTLRHWGDITADITRLIFTPEYVLMLLIVFPLLKAIHEIGHGIAIKLFGGQCHEMGMMLLVLMPIPYVDASHATAFLNKYQRILVGGAGMMIELAIASVALWLWTMAEPGLMRVFLHEVVLVAGVSTLLFNINPLLRLDGYYMLSDWLEIPNLGQKSNRYFGHVLKKYVLRAKKHLNPPETEHGEAPWLFSYSVLSFLYRMFIVTVIVLFVAQQLFFIGMLLAAWAIYMMLVLPLGKSLKAAWFDPALAEKRGRLVSASTGFVLVMAYLILLVPLPAATAVEGVTWMSERSQLRAPASCFGLQVLANPGPVMRGQPLVVCEDELLDMALAELQAKRDEHLADLARADRQDRVLAMNIREELAYTEASIADLQRRLANLEVLSPHAGRFVLASRRDFVGRFWQRGDIMGYVVDPERFTLMVVVPQRDANRVREDLRKVSLQAADTPGRLHSARLVREVPAATDELPSMALSLQGGGRIGVNPQPDSEGMPRALQQLFVLELTLDDPEPISAFLGQRVHVRFAHSPEPLGRQIYRVVRDVFAERFLI</sequence>
<keyword evidence="4" id="KW-1185">Reference proteome</keyword>